<evidence type="ECO:0000256" key="4">
    <source>
        <dbReference type="ARBA" id="ARBA00023136"/>
    </source>
</evidence>
<keyword evidence="3 6" id="KW-1133">Transmembrane helix</keyword>
<feature type="transmembrane region" description="Helical" evidence="6">
    <location>
        <begin position="207"/>
        <end position="223"/>
    </location>
</feature>
<feature type="transmembrane region" description="Helical" evidence="6">
    <location>
        <begin position="144"/>
        <end position="163"/>
    </location>
</feature>
<dbReference type="FunFam" id="1.20.1280.290:FF:000009">
    <property type="entry name" value="PQ loop repeat family protein"/>
    <property type="match status" value="1"/>
</dbReference>
<feature type="transmembrane region" description="Helical" evidence="6">
    <location>
        <begin position="275"/>
        <end position="293"/>
    </location>
</feature>
<feature type="transmembrane region" description="Helical" evidence="6">
    <location>
        <begin position="112"/>
        <end position="132"/>
    </location>
</feature>
<dbReference type="SMART" id="SM00679">
    <property type="entry name" value="CTNS"/>
    <property type="match status" value="2"/>
</dbReference>
<evidence type="ECO:0000256" key="1">
    <source>
        <dbReference type="ARBA" id="ARBA00004141"/>
    </source>
</evidence>
<dbReference type="Proteomes" id="UP001374579">
    <property type="component" value="Unassembled WGS sequence"/>
</dbReference>
<dbReference type="GO" id="GO:0015174">
    <property type="term" value="F:basic amino acid transmembrane transporter activity"/>
    <property type="evidence" value="ECO:0007669"/>
    <property type="project" value="TreeGrafter"/>
</dbReference>
<dbReference type="PANTHER" id="PTHR16201">
    <property type="entry name" value="SEVEN TRANSMEMBRANE PROTEIN 1-RELATED"/>
    <property type="match status" value="1"/>
</dbReference>
<dbReference type="GO" id="GO:0098852">
    <property type="term" value="C:lytic vacuole membrane"/>
    <property type="evidence" value="ECO:0007669"/>
    <property type="project" value="UniProtKB-ARBA"/>
</dbReference>
<comment type="subcellular location">
    <subcellularLocation>
        <location evidence="1">Membrane</location>
        <topology evidence="1">Multi-pass membrane protein</topology>
    </subcellularLocation>
</comment>
<name>A0AAN9G3F3_9CAEN</name>
<dbReference type="EMBL" id="JBAMIC010000019">
    <property type="protein sequence ID" value="KAK7093439.1"/>
    <property type="molecule type" value="Genomic_DNA"/>
</dbReference>
<feature type="transmembrane region" description="Helical" evidence="6">
    <location>
        <begin position="244"/>
        <end position="263"/>
    </location>
</feature>
<comment type="similarity">
    <text evidence="5">Belongs to the laat-1 family.</text>
</comment>
<evidence type="ECO:0000313" key="7">
    <source>
        <dbReference type="EMBL" id="KAK7093439.1"/>
    </source>
</evidence>
<reference evidence="7 8" key="1">
    <citation type="submission" date="2024-02" db="EMBL/GenBank/DDBJ databases">
        <title>Chromosome-scale genome assembly of the rough periwinkle Littorina saxatilis.</title>
        <authorList>
            <person name="De Jode A."/>
            <person name="Faria R."/>
            <person name="Formenti G."/>
            <person name="Sims Y."/>
            <person name="Smith T.P."/>
            <person name="Tracey A."/>
            <person name="Wood J.M.D."/>
            <person name="Zagrodzka Z.B."/>
            <person name="Johannesson K."/>
            <person name="Butlin R.K."/>
            <person name="Leder E.H."/>
        </authorList>
    </citation>
    <scope>NUCLEOTIDE SEQUENCE [LARGE SCALE GENOMIC DNA]</scope>
    <source>
        <strain evidence="7">Snail1</strain>
        <tissue evidence="7">Muscle</tissue>
    </source>
</reference>
<dbReference type="InterPro" id="IPR051415">
    <property type="entry name" value="LAAT-1"/>
</dbReference>
<sequence>MASAFYALSFGQVSRRASESGNDTACADGNQYIWIHLDQCLSTPLQWSSFAVGMLSIAIFAWVMIPQIIKNHRNLKNIESISFGLLFCWVIGDTTNFLGAVLTSQGLFQEFLAGWFVFVDMILIMQVVYYHNCYKEKPEHPGPLKNGSLVLCIMGLLSLTAPLNRLMSSGDADSFAPGSRTSRTLLTADVPTAAEPLIPFFHDVKELTGYIIGVVSALFYAGSRTFQILKNKKYKKVAGLERQTFILCIVGNILYGLAIFLYSLDKNYLIEHLPWVVGSWGIVMMDCFVIYQINKYKDLLQEMLNKEVDVNPPSDAYIDEEAPLLNQQYDQYGTLGRYN</sequence>
<dbReference type="PANTHER" id="PTHR16201:SF34">
    <property type="entry name" value="LYSOSOMAL AMINO ACID TRANSPORTER 1"/>
    <property type="match status" value="1"/>
</dbReference>
<feature type="transmembrane region" description="Helical" evidence="6">
    <location>
        <begin position="81"/>
        <end position="100"/>
    </location>
</feature>
<keyword evidence="8" id="KW-1185">Reference proteome</keyword>
<gene>
    <name evidence="7" type="ORF">V1264_007198</name>
</gene>
<evidence type="ECO:0000256" key="2">
    <source>
        <dbReference type="ARBA" id="ARBA00022692"/>
    </source>
</evidence>
<comment type="caution">
    <text evidence="7">The sequence shown here is derived from an EMBL/GenBank/DDBJ whole genome shotgun (WGS) entry which is preliminary data.</text>
</comment>
<dbReference type="Gene3D" id="1.20.1280.290">
    <property type="match status" value="2"/>
</dbReference>
<dbReference type="Pfam" id="PF04193">
    <property type="entry name" value="PQ-loop"/>
    <property type="match status" value="2"/>
</dbReference>
<keyword evidence="2 6" id="KW-0812">Transmembrane</keyword>
<protein>
    <submittedName>
        <fullName evidence="7">Uncharacterized protein</fullName>
    </submittedName>
</protein>
<feature type="transmembrane region" description="Helical" evidence="6">
    <location>
        <begin position="47"/>
        <end position="69"/>
    </location>
</feature>
<keyword evidence="4 6" id="KW-0472">Membrane</keyword>
<evidence type="ECO:0000256" key="6">
    <source>
        <dbReference type="SAM" id="Phobius"/>
    </source>
</evidence>
<organism evidence="7 8">
    <name type="scientific">Littorina saxatilis</name>
    <dbReference type="NCBI Taxonomy" id="31220"/>
    <lineage>
        <taxon>Eukaryota</taxon>
        <taxon>Metazoa</taxon>
        <taxon>Spiralia</taxon>
        <taxon>Lophotrochozoa</taxon>
        <taxon>Mollusca</taxon>
        <taxon>Gastropoda</taxon>
        <taxon>Caenogastropoda</taxon>
        <taxon>Littorinimorpha</taxon>
        <taxon>Littorinoidea</taxon>
        <taxon>Littorinidae</taxon>
        <taxon>Littorina</taxon>
    </lineage>
</organism>
<accession>A0AAN9G3F3</accession>
<evidence type="ECO:0000313" key="8">
    <source>
        <dbReference type="Proteomes" id="UP001374579"/>
    </source>
</evidence>
<dbReference type="InterPro" id="IPR006603">
    <property type="entry name" value="PQ-loop_rpt"/>
</dbReference>
<evidence type="ECO:0000256" key="3">
    <source>
        <dbReference type="ARBA" id="ARBA00022989"/>
    </source>
</evidence>
<evidence type="ECO:0000256" key="5">
    <source>
        <dbReference type="ARBA" id="ARBA00038039"/>
    </source>
</evidence>
<proteinExistence type="inferred from homology"/>
<dbReference type="AlphaFoldDB" id="A0AAN9G3F3"/>